<dbReference type="GO" id="GO:0003677">
    <property type="term" value="F:DNA binding"/>
    <property type="evidence" value="ECO:0007669"/>
    <property type="project" value="InterPro"/>
</dbReference>
<sequence length="93" mass="10387">MIIVGLDWSRYKHDFVIMDMQGKIVERGTIAHNANALEELAAGIDRHVNCATQVHVGLELNDGALLAWLVVKGYTVFGIQPKSAQRARDIYRP</sequence>
<comment type="caution">
    <text evidence="2">The sequence shown here is derived from an EMBL/GenBank/DDBJ whole genome shotgun (WGS) entry which is preliminary data.</text>
</comment>
<gene>
    <name evidence="2" type="ORF">S03H2_23138</name>
</gene>
<feature type="domain" description="Transposase IS110-like N-terminal" evidence="1">
    <location>
        <begin position="4"/>
        <end position="92"/>
    </location>
</feature>
<dbReference type="InterPro" id="IPR002525">
    <property type="entry name" value="Transp_IS110-like_N"/>
</dbReference>
<name>X1FD45_9ZZZZ</name>
<accession>X1FD45</accession>
<dbReference type="EMBL" id="BARU01012591">
    <property type="protein sequence ID" value="GAH42902.1"/>
    <property type="molecule type" value="Genomic_DNA"/>
</dbReference>
<protein>
    <recommendedName>
        <fullName evidence="1">Transposase IS110-like N-terminal domain-containing protein</fullName>
    </recommendedName>
</protein>
<organism evidence="2">
    <name type="scientific">marine sediment metagenome</name>
    <dbReference type="NCBI Taxonomy" id="412755"/>
    <lineage>
        <taxon>unclassified sequences</taxon>
        <taxon>metagenomes</taxon>
        <taxon>ecological metagenomes</taxon>
    </lineage>
</organism>
<proteinExistence type="predicted"/>
<dbReference type="AlphaFoldDB" id="X1FD45"/>
<evidence type="ECO:0000259" key="1">
    <source>
        <dbReference type="Pfam" id="PF01548"/>
    </source>
</evidence>
<dbReference type="GO" id="GO:0004803">
    <property type="term" value="F:transposase activity"/>
    <property type="evidence" value="ECO:0007669"/>
    <property type="project" value="InterPro"/>
</dbReference>
<dbReference type="Pfam" id="PF01548">
    <property type="entry name" value="DEDD_Tnp_IS110"/>
    <property type="match status" value="1"/>
</dbReference>
<feature type="non-terminal residue" evidence="2">
    <location>
        <position position="93"/>
    </location>
</feature>
<evidence type="ECO:0000313" key="2">
    <source>
        <dbReference type="EMBL" id="GAH42902.1"/>
    </source>
</evidence>
<dbReference type="GO" id="GO:0006313">
    <property type="term" value="P:DNA transposition"/>
    <property type="evidence" value="ECO:0007669"/>
    <property type="project" value="InterPro"/>
</dbReference>
<reference evidence="2" key="1">
    <citation type="journal article" date="2014" name="Front. Microbiol.">
        <title>High frequency of phylogenetically diverse reductive dehalogenase-homologous genes in deep subseafloor sedimentary metagenomes.</title>
        <authorList>
            <person name="Kawai M."/>
            <person name="Futagami T."/>
            <person name="Toyoda A."/>
            <person name="Takaki Y."/>
            <person name="Nishi S."/>
            <person name="Hori S."/>
            <person name="Arai W."/>
            <person name="Tsubouchi T."/>
            <person name="Morono Y."/>
            <person name="Uchiyama I."/>
            <person name="Ito T."/>
            <person name="Fujiyama A."/>
            <person name="Inagaki F."/>
            <person name="Takami H."/>
        </authorList>
    </citation>
    <scope>NUCLEOTIDE SEQUENCE</scope>
    <source>
        <strain evidence="2">Expedition CK06-06</strain>
    </source>
</reference>